<dbReference type="RefSeq" id="WP_052654007.1">
    <property type="nucleotide sequence ID" value="NZ_CCXS01000001.1"/>
</dbReference>
<feature type="domain" description="DUF3298" evidence="2">
    <location>
        <begin position="182"/>
        <end position="264"/>
    </location>
</feature>
<dbReference type="EMBL" id="CCXS01000001">
    <property type="protein sequence ID" value="CEG24376.1"/>
    <property type="molecule type" value="Genomic_DNA"/>
</dbReference>
<dbReference type="OrthoDB" id="4990at2"/>
<dbReference type="Gene3D" id="3.90.640.20">
    <property type="entry name" value="Heat-shock cognate protein, ATPase"/>
    <property type="match status" value="1"/>
</dbReference>
<evidence type="ECO:0000313" key="5">
    <source>
        <dbReference type="Proteomes" id="UP000043699"/>
    </source>
</evidence>
<dbReference type="InterPro" id="IPR021729">
    <property type="entry name" value="DUF3298"/>
</dbReference>
<evidence type="ECO:0000313" key="4">
    <source>
        <dbReference type="EMBL" id="CEG24376.1"/>
    </source>
</evidence>
<accession>A0A098ESS1</accession>
<dbReference type="Gene3D" id="3.30.565.40">
    <property type="entry name" value="Fervidobacterium nodosum Rt17-B1 like"/>
    <property type="match status" value="1"/>
</dbReference>
<protein>
    <submittedName>
        <fullName evidence="4">Anti-sigma-V factor RsiV</fullName>
    </submittedName>
</protein>
<dbReference type="InterPro" id="IPR025303">
    <property type="entry name" value="PdaC"/>
</dbReference>
<organism evidence="4 5">
    <name type="scientific">Planococcus massiliensis</name>
    <dbReference type="NCBI Taxonomy" id="1499687"/>
    <lineage>
        <taxon>Bacteria</taxon>
        <taxon>Bacillati</taxon>
        <taxon>Bacillota</taxon>
        <taxon>Bacilli</taxon>
        <taxon>Bacillales</taxon>
        <taxon>Caryophanaceae</taxon>
        <taxon>Planococcus</taxon>
    </lineage>
</organism>
<feature type="transmembrane region" description="Helical" evidence="1">
    <location>
        <begin position="38"/>
        <end position="56"/>
    </location>
</feature>
<evidence type="ECO:0000256" key="1">
    <source>
        <dbReference type="SAM" id="Phobius"/>
    </source>
</evidence>
<dbReference type="AlphaFoldDB" id="A0A098ESS1"/>
<feature type="domain" description="Deacetylase PdaC" evidence="3">
    <location>
        <begin position="83"/>
        <end position="152"/>
    </location>
</feature>
<keyword evidence="5" id="KW-1185">Reference proteome</keyword>
<keyword evidence="1" id="KW-1133">Transmembrane helix</keyword>
<reference evidence="4 5" key="1">
    <citation type="submission" date="2014-09" db="EMBL/GenBank/DDBJ databases">
        <authorList>
            <person name="Urmite Genomes Urmite Genomes"/>
        </authorList>
    </citation>
    <scope>NUCLEOTIDE SEQUENCE [LARGE SCALE GENOMIC DNA]</scope>
    <source>
        <strain evidence="4 5">ES2</strain>
    </source>
</reference>
<dbReference type="STRING" id="1499687.BN1080_03401"/>
<gene>
    <name evidence="4" type="primary">rsiV</name>
    <name evidence="4" type="ORF">BN1080_03401</name>
</gene>
<evidence type="ECO:0000259" key="3">
    <source>
        <dbReference type="Pfam" id="PF13739"/>
    </source>
</evidence>
<sequence>MDKKLKDLREAYKNVPIPKELDEIILKTIPQKKRKKHLFMWPVAAALLLTATVNFSPDVANAMSKVPIMKGIVEVLTFNELNEAANNTSITIKTPAISGLDNKALENSVNEKYLEESKKLYKEFAAADKNEHLAINSDFEIITDTPELLSISRSTEITQASGYVQNHYVVIDKENELLITLKSLFKNDQYIPVISENIKEQMRQQMEADPNKVYFISEDEMEPFTQINPDQQFYISPDHKLTIAFDEYEVAPGYMGAVAFEIPTDIISDILVGDKYLH</sequence>
<dbReference type="Proteomes" id="UP000043699">
    <property type="component" value="Unassembled WGS sequence"/>
</dbReference>
<keyword evidence="1" id="KW-0812">Transmembrane</keyword>
<dbReference type="Pfam" id="PF13739">
    <property type="entry name" value="PdaC"/>
    <property type="match status" value="1"/>
</dbReference>
<dbReference type="InterPro" id="IPR037126">
    <property type="entry name" value="PdaC/RsiV-like_sf"/>
</dbReference>
<keyword evidence="1" id="KW-0472">Membrane</keyword>
<dbReference type="Pfam" id="PF11738">
    <property type="entry name" value="DUF3298"/>
    <property type="match status" value="1"/>
</dbReference>
<name>A0A098ESS1_9BACL</name>
<evidence type="ECO:0000259" key="2">
    <source>
        <dbReference type="Pfam" id="PF11738"/>
    </source>
</evidence>
<proteinExistence type="predicted"/>